<protein>
    <submittedName>
        <fullName evidence="1">Uncharacterized protein</fullName>
    </submittedName>
</protein>
<sequence length="105" mass="12018">MAFTYFPNCLLLLQRASRSSYWKFQATPGPSRGGLTNGEEVFLFDCFPRQVLRRILTELERFRPFGRLDLASVAAAFYSKYDIRRCANCAKDHKSSSAEPLLENS</sequence>
<name>A0A0K8VNA8_BACLA</name>
<organism evidence="1">
    <name type="scientific">Bactrocera latifrons</name>
    <name type="common">Malaysian fruit fly</name>
    <name type="synonym">Chaetodacus latifrons</name>
    <dbReference type="NCBI Taxonomy" id="174628"/>
    <lineage>
        <taxon>Eukaryota</taxon>
        <taxon>Metazoa</taxon>
        <taxon>Ecdysozoa</taxon>
        <taxon>Arthropoda</taxon>
        <taxon>Hexapoda</taxon>
        <taxon>Insecta</taxon>
        <taxon>Pterygota</taxon>
        <taxon>Neoptera</taxon>
        <taxon>Endopterygota</taxon>
        <taxon>Diptera</taxon>
        <taxon>Brachycera</taxon>
        <taxon>Muscomorpha</taxon>
        <taxon>Tephritoidea</taxon>
        <taxon>Tephritidae</taxon>
        <taxon>Bactrocera</taxon>
        <taxon>Bactrocera</taxon>
    </lineage>
</organism>
<accession>A0A0K8VNA8</accession>
<dbReference type="AlphaFoldDB" id="A0A0K8VNA8"/>
<gene>
    <name evidence="1" type="ORF">c3_g1_i1</name>
</gene>
<evidence type="ECO:0000313" key="1">
    <source>
        <dbReference type="EMBL" id="JAI40055.1"/>
    </source>
</evidence>
<dbReference type="EMBL" id="GDHF01012259">
    <property type="protein sequence ID" value="JAI40055.1"/>
    <property type="molecule type" value="Transcribed_RNA"/>
</dbReference>
<reference evidence="1" key="1">
    <citation type="submission" date="2015-06" db="EMBL/GenBank/DDBJ databases">
        <authorList>
            <person name="Hoefler B.C."/>
            <person name="Straight P.D."/>
        </authorList>
    </citation>
    <scope>NUCLEOTIDE SEQUENCE</scope>
</reference>
<proteinExistence type="predicted"/>